<dbReference type="PROSITE" id="PS00217">
    <property type="entry name" value="SUGAR_TRANSPORT_2"/>
    <property type="match status" value="1"/>
</dbReference>
<evidence type="ECO:0000259" key="8">
    <source>
        <dbReference type="PROSITE" id="PS50850"/>
    </source>
</evidence>
<feature type="domain" description="Major facilitator superfamily (MFS) profile" evidence="8">
    <location>
        <begin position="4"/>
        <end position="413"/>
    </location>
</feature>
<evidence type="ECO:0000256" key="1">
    <source>
        <dbReference type="ARBA" id="ARBA00004651"/>
    </source>
</evidence>
<dbReference type="SUPFAM" id="SSF103473">
    <property type="entry name" value="MFS general substrate transporter"/>
    <property type="match status" value="1"/>
</dbReference>
<sequence>MGRIAAASAAGTAIEFYDFFAYGTAAALVLGPLFFPDFSAMAGTLAAFGTFGVGFVARPLGSMLFGHFGDRLGRRPVLVASLMLTGLATTAVGFVPTYDRIGAAAPAILIALRFLQGLGLGGEWGGAVLLTAEHAPRGRRGLWASLPQTGPAVGFVLANGIMLVLSGWLTDAQFRDWGWRVPFWAAGVLALGGLWLRAALPESPDFAAAAERGQLARLPLGELLRDHWRLVLLTAGAVAGGYAVFYTVTTWSLSYATERLGMDRTVALGALMAGVVVKGAATPFVGLLGDRLGRRPLALAGTAAAGVGIFPFIWLLATGSAPAMALGAALELLAFITAFGVLGAYVPELYEPRLRCTGAGFGYNLGGILGGALTPLAATRLAQGEGTPWAVAAYVAMIALLSLACFAGLPDTMTGGAGEGDLVGAPA</sequence>
<keyword evidence="2" id="KW-0813">Transport</keyword>
<dbReference type="InterPro" id="IPR020846">
    <property type="entry name" value="MFS_dom"/>
</dbReference>
<comment type="subcellular location">
    <subcellularLocation>
        <location evidence="1">Cell membrane</location>
        <topology evidence="1">Multi-pass membrane protein</topology>
    </subcellularLocation>
</comment>
<dbReference type="InterPro" id="IPR036259">
    <property type="entry name" value="MFS_trans_sf"/>
</dbReference>
<proteinExistence type="predicted"/>
<dbReference type="Proteomes" id="UP000305778">
    <property type="component" value="Unassembled WGS sequence"/>
</dbReference>
<dbReference type="GO" id="GO:0022857">
    <property type="term" value="F:transmembrane transporter activity"/>
    <property type="evidence" value="ECO:0007669"/>
    <property type="project" value="InterPro"/>
</dbReference>
<dbReference type="EMBL" id="SUMC01000012">
    <property type="protein sequence ID" value="TKA10763.1"/>
    <property type="molecule type" value="Genomic_DNA"/>
</dbReference>
<feature type="transmembrane region" description="Helical" evidence="7">
    <location>
        <begin position="323"/>
        <end position="346"/>
    </location>
</feature>
<feature type="transmembrane region" description="Helical" evidence="7">
    <location>
        <begin position="77"/>
        <end position="98"/>
    </location>
</feature>
<evidence type="ECO:0000256" key="4">
    <source>
        <dbReference type="ARBA" id="ARBA00022692"/>
    </source>
</evidence>
<feature type="transmembrane region" description="Helical" evidence="7">
    <location>
        <begin position="230"/>
        <end position="253"/>
    </location>
</feature>
<dbReference type="OrthoDB" id="9066401at2"/>
<dbReference type="InterPro" id="IPR005828">
    <property type="entry name" value="MFS_sugar_transport-like"/>
</dbReference>
<feature type="transmembrane region" description="Helical" evidence="7">
    <location>
        <begin position="389"/>
        <end position="409"/>
    </location>
</feature>
<keyword evidence="5 7" id="KW-1133">Transmembrane helix</keyword>
<evidence type="ECO:0000313" key="10">
    <source>
        <dbReference type="Proteomes" id="UP000305778"/>
    </source>
</evidence>
<dbReference type="AlphaFoldDB" id="A0A4U0SNN9"/>
<evidence type="ECO:0000313" key="9">
    <source>
        <dbReference type="EMBL" id="TKA10763.1"/>
    </source>
</evidence>
<feature type="transmembrane region" description="Helical" evidence="7">
    <location>
        <begin position="181"/>
        <end position="200"/>
    </location>
</feature>
<reference evidence="9 10" key="1">
    <citation type="submission" date="2019-04" db="EMBL/GenBank/DDBJ databases">
        <title>Streptomyces oryziradicis sp. nov., a novel actinomycete isolated from rhizosphere soil of rice (Oryza sativa L.).</title>
        <authorList>
            <person name="Li C."/>
        </authorList>
    </citation>
    <scope>NUCLEOTIDE SEQUENCE [LARGE SCALE GENOMIC DNA]</scope>
    <source>
        <strain evidence="9 10">NEAU-C40</strain>
    </source>
</reference>
<evidence type="ECO:0000256" key="3">
    <source>
        <dbReference type="ARBA" id="ARBA00022475"/>
    </source>
</evidence>
<dbReference type="Pfam" id="PF00083">
    <property type="entry name" value="Sugar_tr"/>
    <property type="match status" value="2"/>
</dbReference>
<keyword evidence="10" id="KW-1185">Reference proteome</keyword>
<feature type="transmembrane region" description="Helical" evidence="7">
    <location>
        <begin position="38"/>
        <end position="57"/>
    </location>
</feature>
<keyword evidence="6 7" id="KW-0472">Membrane</keyword>
<comment type="caution">
    <text evidence="9">The sequence shown here is derived from an EMBL/GenBank/DDBJ whole genome shotgun (WGS) entry which is preliminary data.</text>
</comment>
<feature type="transmembrane region" description="Helical" evidence="7">
    <location>
        <begin position="104"/>
        <end position="130"/>
    </location>
</feature>
<feature type="transmembrane region" description="Helical" evidence="7">
    <location>
        <begin position="265"/>
        <end position="285"/>
    </location>
</feature>
<gene>
    <name evidence="9" type="ORF">FCI23_15840</name>
</gene>
<dbReference type="PROSITE" id="PS50850">
    <property type="entry name" value="MFS"/>
    <property type="match status" value="1"/>
</dbReference>
<dbReference type="PANTHER" id="PTHR43045:SF1">
    <property type="entry name" value="SHIKIMATE TRANSPORTER"/>
    <property type="match status" value="1"/>
</dbReference>
<protein>
    <submittedName>
        <fullName evidence="9">MHS family MFS transporter</fullName>
    </submittedName>
</protein>
<feature type="transmembrane region" description="Helical" evidence="7">
    <location>
        <begin position="297"/>
        <end position="317"/>
    </location>
</feature>
<dbReference type="Gene3D" id="1.20.1250.20">
    <property type="entry name" value="MFS general substrate transporter like domains"/>
    <property type="match status" value="2"/>
</dbReference>
<feature type="transmembrane region" description="Helical" evidence="7">
    <location>
        <begin position="151"/>
        <end position="169"/>
    </location>
</feature>
<accession>A0A4U0SNN9</accession>
<name>A0A4U0SNN9_9ACTN</name>
<dbReference type="GO" id="GO:0005886">
    <property type="term" value="C:plasma membrane"/>
    <property type="evidence" value="ECO:0007669"/>
    <property type="project" value="UniProtKB-SubCell"/>
</dbReference>
<keyword evidence="4 7" id="KW-0812">Transmembrane</keyword>
<evidence type="ECO:0000256" key="5">
    <source>
        <dbReference type="ARBA" id="ARBA00022989"/>
    </source>
</evidence>
<evidence type="ECO:0000256" key="2">
    <source>
        <dbReference type="ARBA" id="ARBA00022448"/>
    </source>
</evidence>
<dbReference type="PANTHER" id="PTHR43045">
    <property type="entry name" value="SHIKIMATE TRANSPORTER"/>
    <property type="match status" value="1"/>
</dbReference>
<keyword evidence="3" id="KW-1003">Cell membrane</keyword>
<organism evidence="9 10">
    <name type="scientific">Actinacidiphila oryziradicis</name>
    <dbReference type="NCBI Taxonomy" id="2571141"/>
    <lineage>
        <taxon>Bacteria</taxon>
        <taxon>Bacillati</taxon>
        <taxon>Actinomycetota</taxon>
        <taxon>Actinomycetes</taxon>
        <taxon>Kitasatosporales</taxon>
        <taxon>Streptomycetaceae</taxon>
        <taxon>Actinacidiphila</taxon>
    </lineage>
</organism>
<evidence type="ECO:0000256" key="6">
    <source>
        <dbReference type="ARBA" id="ARBA00023136"/>
    </source>
</evidence>
<evidence type="ECO:0000256" key="7">
    <source>
        <dbReference type="SAM" id="Phobius"/>
    </source>
</evidence>
<dbReference type="InterPro" id="IPR005829">
    <property type="entry name" value="Sugar_transporter_CS"/>
</dbReference>
<feature type="transmembrane region" description="Helical" evidence="7">
    <location>
        <begin position="358"/>
        <end position="377"/>
    </location>
</feature>
<dbReference type="RefSeq" id="WP_136724525.1">
    <property type="nucleotide sequence ID" value="NZ_SUMC01000012.1"/>
</dbReference>